<dbReference type="GO" id="GO:0016747">
    <property type="term" value="F:acyltransferase activity, transferring groups other than amino-acyl groups"/>
    <property type="evidence" value="ECO:0007669"/>
    <property type="project" value="InterPro"/>
</dbReference>
<dbReference type="InterPro" id="IPR016181">
    <property type="entry name" value="Acyl_CoA_acyltransferase"/>
</dbReference>
<reference evidence="3" key="1">
    <citation type="submission" date="2016-08" db="EMBL/GenBank/DDBJ databases">
        <authorList>
            <person name="Varghese N."/>
            <person name="Submissions Spin"/>
        </authorList>
    </citation>
    <scope>NUCLEOTIDE SEQUENCE [LARGE SCALE GENOMIC DNA]</scope>
    <source>
        <strain evidence="3">R-52791</strain>
    </source>
</reference>
<dbReference type="CDD" id="cd04301">
    <property type="entry name" value="NAT_SF"/>
    <property type="match status" value="1"/>
</dbReference>
<keyword evidence="3" id="KW-1185">Reference proteome</keyword>
<protein>
    <submittedName>
        <fullName evidence="2">Acetyltransferase (GNAT) family protein</fullName>
    </submittedName>
</protein>
<sequence>MQNGARSGMTGEVIYAPMVWRDVENITRQFDQTWGHCTAVDDKELSMLLSYHSVLHYVEPATHGEVARKNGEFMGVILSRVAGQPLMFSNIAEQMMKVDEKINATEAGRRALADVELGFEIERRMERQTGINDNAPAEIELFLVSQASRGQGVGGDLWRRAMDYFVGLQVPMFYLHTDSDCDVSFYDRHGMKRIIEREERRHIDDGHDKPTTTSMFIYSGIPSQVKASGSAR</sequence>
<dbReference type="EMBL" id="FMBL01000001">
    <property type="protein sequence ID" value="SCC77982.1"/>
    <property type="molecule type" value="Genomic_DNA"/>
</dbReference>
<dbReference type="Proteomes" id="UP000242610">
    <property type="component" value="Unassembled WGS sequence"/>
</dbReference>
<accession>A0A1C4GZP7</accession>
<proteinExistence type="predicted"/>
<dbReference type="Gene3D" id="3.40.630.30">
    <property type="match status" value="1"/>
</dbReference>
<dbReference type="InterPro" id="IPR000182">
    <property type="entry name" value="GNAT_dom"/>
</dbReference>
<organism evidence="2 3">
    <name type="scientific">Bifidobacterium commune</name>
    <dbReference type="NCBI Taxonomy" id="1505727"/>
    <lineage>
        <taxon>Bacteria</taxon>
        <taxon>Bacillati</taxon>
        <taxon>Actinomycetota</taxon>
        <taxon>Actinomycetes</taxon>
        <taxon>Bifidobacteriales</taxon>
        <taxon>Bifidobacteriaceae</taxon>
        <taxon>Bifidobacterium</taxon>
    </lineage>
</organism>
<dbReference type="SUPFAM" id="SSF55729">
    <property type="entry name" value="Acyl-CoA N-acyltransferases (Nat)"/>
    <property type="match status" value="1"/>
</dbReference>
<evidence type="ECO:0000313" key="3">
    <source>
        <dbReference type="Proteomes" id="UP000242610"/>
    </source>
</evidence>
<dbReference type="STRING" id="1505727.GA0061077_0046"/>
<feature type="domain" description="N-acetyltransferase" evidence="1">
    <location>
        <begin position="13"/>
        <end position="210"/>
    </location>
</feature>
<evidence type="ECO:0000259" key="1">
    <source>
        <dbReference type="PROSITE" id="PS51186"/>
    </source>
</evidence>
<name>A0A1C4GZP7_9BIFI</name>
<dbReference type="AlphaFoldDB" id="A0A1C4GZP7"/>
<gene>
    <name evidence="2" type="ORF">GA0061077_0046</name>
</gene>
<evidence type="ECO:0000313" key="2">
    <source>
        <dbReference type="EMBL" id="SCC77982.1"/>
    </source>
</evidence>
<keyword evidence="2" id="KW-0808">Transferase</keyword>
<dbReference type="PROSITE" id="PS51186">
    <property type="entry name" value="GNAT"/>
    <property type="match status" value="1"/>
</dbReference>
<dbReference type="Pfam" id="PF00583">
    <property type="entry name" value="Acetyltransf_1"/>
    <property type="match status" value="1"/>
</dbReference>